<sequence length="69" mass="7111">MAYLGDKGETSRVDITGFAVRGFERERIANRGSESGHGEAGARWGGAGFGAKVECLGCAGAAVYPTAIF</sequence>
<comment type="caution">
    <text evidence="1">The sequence shown here is derived from an EMBL/GenBank/DDBJ whole genome shotgun (WGS) entry which is preliminary data.</text>
</comment>
<dbReference type="EMBL" id="BACD03000034">
    <property type="protein sequence ID" value="GAO50599.1"/>
    <property type="molecule type" value="Genomic_DNA"/>
</dbReference>
<reference evidence="1 2" key="2">
    <citation type="journal article" date="2014" name="J. Gen. Appl. Microbiol.">
        <title>The early diverging ascomycetous budding yeast Saitoella complicata has three histone deacetylases belonging to the Clr6, Hos2, and Rpd3 lineages.</title>
        <authorList>
            <person name="Nishida H."/>
            <person name="Matsumoto T."/>
            <person name="Kondo S."/>
            <person name="Hamamoto M."/>
            <person name="Yoshikawa H."/>
        </authorList>
    </citation>
    <scope>NUCLEOTIDE SEQUENCE [LARGE SCALE GENOMIC DNA]</scope>
    <source>
        <strain evidence="1 2">NRRL Y-17804</strain>
    </source>
</reference>
<gene>
    <name evidence="1" type="ORF">G7K_4723-t1</name>
</gene>
<proteinExistence type="predicted"/>
<name>A0A0E9NL76_SAICN</name>
<accession>A0A0E9NL76</accession>
<reference evidence="1 2" key="3">
    <citation type="journal article" date="2015" name="Genome Announc.">
        <title>Draft Genome Sequence of the Archiascomycetous Yeast Saitoella complicata.</title>
        <authorList>
            <person name="Yamauchi K."/>
            <person name="Kondo S."/>
            <person name="Hamamoto M."/>
            <person name="Takahashi Y."/>
            <person name="Ogura Y."/>
            <person name="Hayashi T."/>
            <person name="Nishida H."/>
        </authorList>
    </citation>
    <scope>NUCLEOTIDE SEQUENCE [LARGE SCALE GENOMIC DNA]</scope>
    <source>
        <strain evidence="1 2">NRRL Y-17804</strain>
    </source>
</reference>
<keyword evidence="2" id="KW-1185">Reference proteome</keyword>
<protein>
    <submittedName>
        <fullName evidence="1">Uncharacterized protein</fullName>
    </submittedName>
</protein>
<evidence type="ECO:0000313" key="2">
    <source>
        <dbReference type="Proteomes" id="UP000033140"/>
    </source>
</evidence>
<reference evidence="1 2" key="1">
    <citation type="journal article" date="2011" name="J. Gen. Appl. Microbiol.">
        <title>Draft genome sequencing of the enigmatic yeast Saitoella complicata.</title>
        <authorList>
            <person name="Nishida H."/>
            <person name="Hamamoto M."/>
            <person name="Sugiyama J."/>
        </authorList>
    </citation>
    <scope>NUCLEOTIDE SEQUENCE [LARGE SCALE GENOMIC DNA]</scope>
    <source>
        <strain evidence="1 2">NRRL Y-17804</strain>
    </source>
</reference>
<dbReference type="Proteomes" id="UP000033140">
    <property type="component" value="Unassembled WGS sequence"/>
</dbReference>
<organism evidence="1 2">
    <name type="scientific">Saitoella complicata (strain BCRC 22490 / CBS 7301 / JCM 7358 / NBRC 10748 / NRRL Y-17804)</name>
    <dbReference type="NCBI Taxonomy" id="698492"/>
    <lineage>
        <taxon>Eukaryota</taxon>
        <taxon>Fungi</taxon>
        <taxon>Dikarya</taxon>
        <taxon>Ascomycota</taxon>
        <taxon>Taphrinomycotina</taxon>
        <taxon>Taphrinomycotina incertae sedis</taxon>
        <taxon>Saitoella</taxon>
    </lineage>
</organism>
<dbReference type="AlphaFoldDB" id="A0A0E9NL76"/>
<evidence type="ECO:0000313" key="1">
    <source>
        <dbReference type="EMBL" id="GAO50599.1"/>
    </source>
</evidence>